<dbReference type="SUPFAM" id="SSF50800">
    <property type="entry name" value="PK beta-barrel domain-like"/>
    <property type="match status" value="1"/>
</dbReference>
<accession>A0A6B9FF48</accession>
<dbReference type="AlphaFoldDB" id="A0A6B9FF48"/>
<dbReference type="OrthoDB" id="68158at2157"/>
<dbReference type="KEGG" id="hra:EI982_13145"/>
<dbReference type="Proteomes" id="UP000428325">
    <property type="component" value="Chromosome"/>
</dbReference>
<evidence type="ECO:0000259" key="1">
    <source>
        <dbReference type="PROSITE" id="PS51340"/>
    </source>
</evidence>
<dbReference type="PROSITE" id="PS51340">
    <property type="entry name" value="MOSC"/>
    <property type="match status" value="1"/>
</dbReference>
<dbReference type="PANTHER" id="PTHR36930">
    <property type="entry name" value="METAL-SULFUR CLUSTER BIOSYNTHESIS PROTEINS YUAD-RELATED"/>
    <property type="match status" value="1"/>
</dbReference>
<sequence length="170" mass="18064">MARVTDLFVAPAGSEPMASVDRVEAVADAGLRGDRYCTGEGYYSPYDTCQVTLVAHEALAEIEREAGIDLTDGRHRRNVVVAGLDVHDLLDHRFRLGEATLVGTRPRPPCAHVEELAEEAGVARALGDGRGGICADVIEGGPVAVGSTVTDLGDRDRTDAIVERLRAEGE</sequence>
<dbReference type="GO" id="GO:0030151">
    <property type="term" value="F:molybdenum ion binding"/>
    <property type="evidence" value="ECO:0007669"/>
    <property type="project" value="InterPro"/>
</dbReference>
<proteinExistence type="predicted"/>
<reference evidence="2 3" key="1">
    <citation type="submission" date="2018-12" db="EMBL/GenBank/DDBJ databases">
        <title>Complete genome sequence of Haloplanus rallus MBLA0036.</title>
        <authorList>
            <person name="Nam Y.-d."/>
            <person name="Kang J."/>
            <person name="Chung W.-H."/>
            <person name="Park Y.S."/>
        </authorList>
    </citation>
    <scope>NUCLEOTIDE SEQUENCE [LARGE SCALE GENOMIC DNA]</scope>
    <source>
        <strain evidence="2 3">MBLA0036</strain>
    </source>
</reference>
<dbReference type="GO" id="GO:0003824">
    <property type="term" value="F:catalytic activity"/>
    <property type="evidence" value="ECO:0007669"/>
    <property type="project" value="InterPro"/>
</dbReference>
<keyword evidence="3" id="KW-1185">Reference proteome</keyword>
<dbReference type="RefSeq" id="WP_157690130.1">
    <property type="nucleotide sequence ID" value="NZ_CP034345.1"/>
</dbReference>
<evidence type="ECO:0000313" key="2">
    <source>
        <dbReference type="EMBL" id="QGX95670.1"/>
    </source>
</evidence>
<dbReference type="Pfam" id="PF03473">
    <property type="entry name" value="MOSC"/>
    <property type="match status" value="1"/>
</dbReference>
<name>A0A6B9FF48_9EURY</name>
<dbReference type="Gene3D" id="2.40.33.20">
    <property type="entry name" value="PK beta-barrel domain-like"/>
    <property type="match status" value="1"/>
</dbReference>
<evidence type="ECO:0000313" key="3">
    <source>
        <dbReference type="Proteomes" id="UP000428325"/>
    </source>
</evidence>
<dbReference type="GO" id="GO:0030170">
    <property type="term" value="F:pyridoxal phosphate binding"/>
    <property type="evidence" value="ECO:0007669"/>
    <property type="project" value="InterPro"/>
</dbReference>
<dbReference type="InterPro" id="IPR052716">
    <property type="entry name" value="MOSC_domain"/>
</dbReference>
<organism evidence="2 3">
    <name type="scientific">Haloplanus rallus</name>
    <dbReference type="NCBI Taxonomy" id="1816183"/>
    <lineage>
        <taxon>Archaea</taxon>
        <taxon>Methanobacteriati</taxon>
        <taxon>Methanobacteriota</taxon>
        <taxon>Stenosarchaea group</taxon>
        <taxon>Halobacteria</taxon>
        <taxon>Halobacteriales</taxon>
        <taxon>Haloferacaceae</taxon>
        <taxon>Haloplanus</taxon>
    </lineage>
</organism>
<gene>
    <name evidence="2" type="ORF">EI982_13145</name>
</gene>
<dbReference type="InterPro" id="IPR005302">
    <property type="entry name" value="MoCF_Sase_C"/>
</dbReference>
<dbReference type="EMBL" id="CP034345">
    <property type="protein sequence ID" value="QGX95670.1"/>
    <property type="molecule type" value="Genomic_DNA"/>
</dbReference>
<feature type="domain" description="MOSC" evidence="1">
    <location>
        <begin position="18"/>
        <end position="152"/>
    </location>
</feature>
<dbReference type="PANTHER" id="PTHR36930:SF1">
    <property type="entry name" value="MOSC DOMAIN-CONTAINING PROTEIN"/>
    <property type="match status" value="1"/>
</dbReference>
<protein>
    <submittedName>
        <fullName evidence="2">MOSC domain-containing protein</fullName>
    </submittedName>
</protein>
<dbReference type="GeneID" id="43370506"/>
<dbReference type="InterPro" id="IPR011037">
    <property type="entry name" value="Pyrv_Knase-like_insert_dom_sf"/>
</dbReference>